<keyword evidence="1" id="KW-0812">Transmembrane</keyword>
<dbReference type="EMBL" id="SAUN01000001">
    <property type="protein sequence ID" value="RVX45782.1"/>
    <property type="molecule type" value="Genomic_DNA"/>
</dbReference>
<protein>
    <submittedName>
        <fullName evidence="2">Uncharacterized protein</fullName>
    </submittedName>
</protein>
<dbReference type="OrthoDB" id="3522092at2"/>
<feature type="transmembrane region" description="Helical" evidence="1">
    <location>
        <begin position="61"/>
        <end position="82"/>
    </location>
</feature>
<accession>A0A438MIQ5</accession>
<proteinExistence type="predicted"/>
<comment type="caution">
    <text evidence="2">The sequence shown here is derived from an EMBL/GenBank/DDBJ whole genome shotgun (WGS) entry which is preliminary data.</text>
</comment>
<evidence type="ECO:0000256" key="1">
    <source>
        <dbReference type="SAM" id="Phobius"/>
    </source>
</evidence>
<keyword evidence="3" id="KW-1185">Reference proteome</keyword>
<gene>
    <name evidence="2" type="ORF">EDD27_8601</name>
</gene>
<dbReference type="Proteomes" id="UP000284824">
    <property type="component" value="Unassembled WGS sequence"/>
</dbReference>
<evidence type="ECO:0000313" key="3">
    <source>
        <dbReference type="Proteomes" id="UP000284824"/>
    </source>
</evidence>
<evidence type="ECO:0000313" key="2">
    <source>
        <dbReference type="EMBL" id="RVX45782.1"/>
    </source>
</evidence>
<keyword evidence="1" id="KW-0472">Membrane</keyword>
<dbReference type="AlphaFoldDB" id="A0A438MIQ5"/>
<dbReference type="RefSeq" id="WP_127937476.1">
    <property type="nucleotide sequence ID" value="NZ_SAUN01000001.1"/>
</dbReference>
<reference evidence="2 3" key="1">
    <citation type="submission" date="2019-01" db="EMBL/GenBank/DDBJ databases">
        <title>Sequencing the genomes of 1000 actinobacteria strains.</title>
        <authorList>
            <person name="Klenk H.-P."/>
        </authorList>
    </citation>
    <scope>NUCLEOTIDE SEQUENCE [LARGE SCALE GENOMIC DNA]</scope>
    <source>
        <strain evidence="2 3">DSM 43925</strain>
    </source>
</reference>
<sequence length="317" mass="34804">MRNIEEIEAIKPLARIEPGGSGGDPMGEGARALLAAIKTQEAGTARVDTVSRPRRWARGRLAFGLAAAVVLAAGVVTVPVLLQDGVSSSYAVTMDDGMVTIEVRVRDFRDAAGMEQRLRELGVPAKVDYVPYGMQCRPRGQRVEDKDIPYGMFSEPENIPGEERGWQMRVNTKLFRPGQTWVWTISTFNDGRGTFTSSELLQGPVSPCEPVPAPTPSFTRSEFRSATREGRSLEGLQVDGKTVAEVLPELDKRHKKVLFTLIDVPPGNRGGYGEVRTQEEPVGGHWIVWEAEENAEGVIRLLVTEERLDRDPVEGGP</sequence>
<organism evidence="2 3">
    <name type="scientific">Nonomuraea polychroma</name>
    <dbReference type="NCBI Taxonomy" id="46176"/>
    <lineage>
        <taxon>Bacteria</taxon>
        <taxon>Bacillati</taxon>
        <taxon>Actinomycetota</taxon>
        <taxon>Actinomycetes</taxon>
        <taxon>Streptosporangiales</taxon>
        <taxon>Streptosporangiaceae</taxon>
        <taxon>Nonomuraea</taxon>
    </lineage>
</organism>
<keyword evidence="1" id="KW-1133">Transmembrane helix</keyword>
<name>A0A438MIQ5_9ACTN</name>